<dbReference type="InterPro" id="IPR050482">
    <property type="entry name" value="Sensor_HK_TwoCompSys"/>
</dbReference>
<accession>A0A7T0LJY8</accession>
<evidence type="ECO:0000256" key="1">
    <source>
        <dbReference type="ARBA" id="ARBA00022679"/>
    </source>
</evidence>
<dbReference type="AlphaFoldDB" id="A0A7T0LJY8"/>
<keyword evidence="6" id="KW-0067">ATP-binding</keyword>
<feature type="transmembrane region" description="Helical" evidence="4">
    <location>
        <begin position="163"/>
        <end position="183"/>
    </location>
</feature>
<keyword evidence="6" id="KW-0547">Nucleotide-binding</keyword>
<feature type="transmembrane region" description="Helical" evidence="4">
    <location>
        <begin position="105"/>
        <end position="125"/>
    </location>
</feature>
<dbReference type="EMBL" id="CP063989">
    <property type="protein sequence ID" value="QPL04563.1"/>
    <property type="molecule type" value="Genomic_DNA"/>
</dbReference>
<dbReference type="Proteomes" id="UP000594637">
    <property type="component" value="Chromosome"/>
</dbReference>
<evidence type="ECO:0000259" key="5">
    <source>
        <dbReference type="Pfam" id="PF02518"/>
    </source>
</evidence>
<name>A0A7T0LJY8_9ACTO</name>
<dbReference type="Pfam" id="PF02518">
    <property type="entry name" value="HATPase_c"/>
    <property type="match status" value="1"/>
</dbReference>
<evidence type="ECO:0000256" key="4">
    <source>
        <dbReference type="SAM" id="Phobius"/>
    </source>
</evidence>
<keyword evidence="4" id="KW-1133">Transmembrane helix</keyword>
<dbReference type="PANTHER" id="PTHR24421">
    <property type="entry name" value="NITRATE/NITRITE SENSOR PROTEIN NARX-RELATED"/>
    <property type="match status" value="1"/>
</dbReference>
<dbReference type="KEGG" id="arep:ID810_07065"/>
<dbReference type="GO" id="GO:0005524">
    <property type="term" value="F:ATP binding"/>
    <property type="evidence" value="ECO:0007669"/>
    <property type="project" value="UniProtKB-KW"/>
</dbReference>
<dbReference type="GO" id="GO:0016301">
    <property type="term" value="F:kinase activity"/>
    <property type="evidence" value="ECO:0007669"/>
    <property type="project" value="UniProtKB-KW"/>
</dbReference>
<dbReference type="RefSeq" id="WP_166854845.1">
    <property type="nucleotide sequence ID" value="NZ_CP063989.1"/>
</dbReference>
<feature type="transmembrane region" description="Helical" evidence="4">
    <location>
        <begin position="66"/>
        <end position="85"/>
    </location>
</feature>
<organism evidence="6 7">
    <name type="scientific">Actinomyces respiraculi</name>
    <dbReference type="NCBI Taxonomy" id="2744574"/>
    <lineage>
        <taxon>Bacteria</taxon>
        <taxon>Bacillati</taxon>
        <taxon>Actinomycetota</taxon>
        <taxon>Actinomycetes</taxon>
        <taxon>Actinomycetales</taxon>
        <taxon>Actinomycetaceae</taxon>
        <taxon>Actinomyces</taxon>
    </lineage>
</organism>
<evidence type="ECO:0000256" key="3">
    <source>
        <dbReference type="ARBA" id="ARBA00023012"/>
    </source>
</evidence>
<dbReference type="InterPro" id="IPR036890">
    <property type="entry name" value="HATPase_C_sf"/>
</dbReference>
<dbReference type="SUPFAM" id="SSF55874">
    <property type="entry name" value="ATPase domain of HSP90 chaperone/DNA topoisomerase II/histidine kinase"/>
    <property type="match status" value="1"/>
</dbReference>
<feature type="domain" description="Histidine kinase/HSP90-like ATPase" evidence="5">
    <location>
        <begin position="323"/>
        <end position="413"/>
    </location>
</feature>
<keyword evidence="4" id="KW-0812">Transmembrane</keyword>
<keyword evidence="7" id="KW-1185">Reference proteome</keyword>
<keyword evidence="3" id="KW-0902">Two-component regulatory system</keyword>
<proteinExistence type="predicted"/>
<protein>
    <submittedName>
        <fullName evidence="6">ATP-binding protein</fullName>
    </submittedName>
</protein>
<evidence type="ECO:0000313" key="7">
    <source>
        <dbReference type="Proteomes" id="UP000594637"/>
    </source>
</evidence>
<dbReference type="Gene3D" id="3.30.565.10">
    <property type="entry name" value="Histidine kinase-like ATPase, C-terminal domain"/>
    <property type="match status" value="1"/>
</dbReference>
<evidence type="ECO:0000313" key="6">
    <source>
        <dbReference type="EMBL" id="QPL04563.1"/>
    </source>
</evidence>
<keyword evidence="2" id="KW-0418">Kinase</keyword>
<dbReference type="GO" id="GO:0000160">
    <property type="term" value="P:phosphorelay signal transduction system"/>
    <property type="evidence" value="ECO:0007669"/>
    <property type="project" value="UniProtKB-KW"/>
</dbReference>
<sequence>MTSRSPTARSQVLWPELFLLRPVDDVGPQTRNLRRLVTTLVALAACSVTPFLAVDVRAMTSASGQQWYWLVLPVLVVPPVVAGIAGRMARRLDSRRAGAWARWSLLATLTLFALLCLTAGLHLLIPSDDWAEAGASRSHVLVTYLIVVAVAAVAALRPRAAVAYLLTLGAAISASYPVAVAWGARTVEILIYLTAALEDLSILAWLLIQAEQFDEEDARERALRLELATQASLTRSRQESNSFIHDHILSVLRAVPMLSGRAPDLRAAARETLASLHEARRPVPSRPSELAEALAHDASRFGSDVDLTTSLAADLPLPSDVAHALREAGGEALRNSIIHAGRGPVARSITLKATADTVTLRVADDGCGFDPTNAPRDRFGLRESVIAAMDGVGGCAEIDSQPGRGTAVTLSWRRDRADAERPVPGARTAPLALVSCMESPTARLLSGLIFLAYIVIACREVSVGSYASGQAVLLAVDIDAAAALMLVWSWPGHRLPGWASLAVVVMAASANALTMSQIALDGHPGYTSWSVGASTALSCALLVRSRPGSSWALLTLVTVTTTVWTVSTGRSLWVAVGISVGHIVSLAIWHLMARLSASLTARTARAQAVSAEIIARQHAQEIRRNTMRAHLDAVRSRVTPVLAAIAVGGALSEDLRTRARLLEAELRDELRAPAFTRTPVTTAARAARERGVDVTLLDDHSPVLLDTAAQRTAIEHAAAALQTATAGRALIRLLPPHQHPNLMTIMIDDGANPSLHTVTIPATESA</sequence>
<dbReference type="InterPro" id="IPR003594">
    <property type="entry name" value="HATPase_dom"/>
</dbReference>
<reference evidence="6 7" key="1">
    <citation type="submission" date="2020-11" db="EMBL/GenBank/DDBJ databases">
        <title>Actinomyces sp. ZJ750.</title>
        <authorList>
            <person name="Zhou J."/>
        </authorList>
    </citation>
    <scope>NUCLEOTIDE SEQUENCE [LARGE SCALE GENOMIC DNA]</scope>
    <source>
        <strain evidence="6 7">ZJ750</strain>
    </source>
</reference>
<feature type="transmembrane region" description="Helical" evidence="4">
    <location>
        <begin position="137"/>
        <end position="156"/>
    </location>
</feature>
<feature type="transmembrane region" description="Helical" evidence="4">
    <location>
        <begin position="36"/>
        <end position="54"/>
    </location>
</feature>
<evidence type="ECO:0000256" key="2">
    <source>
        <dbReference type="ARBA" id="ARBA00022777"/>
    </source>
</evidence>
<keyword evidence="1" id="KW-0808">Transferase</keyword>
<gene>
    <name evidence="6" type="ORF">ID810_07065</name>
</gene>
<keyword evidence="4" id="KW-0472">Membrane</keyword>